<dbReference type="Pfam" id="PF01075">
    <property type="entry name" value="Glyco_transf_9"/>
    <property type="match status" value="1"/>
</dbReference>
<dbReference type="GO" id="GO:0016757">
    <property type="term" value="F:glycosyltransferase activity"/>
    <property type="evidence" value="ECO:0007669"/>
    <property type="project" value="InterPro"/>
</dbReference>
<dbReference type="AlphaFoldDB" id="A0A645B3L3"/>
<evidence type="ECO:0000313" key="1">
    <source>
        <dbReference type="EMBL" id="MPM56304.1"/>
    </source>
</evidence>
<name>A0A645B3L3_9ZZZZ</name>
<accession>A0A645B3L3</accession>
<gene>
    <name evidence="1" type="ORF">SDC9_103106</name>
</gene>
<dbReference type="SUPFAM" id="SSF53756">
    <property type="entry name" value="UDP-Glycosyltransferase/glycogen phosphorylase"/>
    <property type="match status" value="1"/>
</dbReference>
<proteinExistence type="predicted"/>
<comment type="caution">
    <text evidence="1">The sequence shown here is derived from an EMBL/GenBank/DDBJ whole genome shotgun (WGS) entry which is preliminary data.</text>
</comment>
<dbReference type="EMBL" id="VSSQ01015691">
    <property type="protein sequence ID" value="MPM56304.1"/>
    <property type="molecule type" value="Genomic_DNA"/>
</dbReference>
<reference evidence="1" key="1">
    <citation type="submission" date="2019-08" db="EMBL/GenBank/DDBJ databases">
        <authorList>
            <person name="Kucharzyk K."/>
            <person name="Murdoch R.W."/>
            <person name="Higgins S."/>
            <person name="Loffler F."/>
        </authorList>
    </citation>
    <scope>NUCLEOTIDE SEQUENCE</scope>
</reference>
<dbReference type="InterPro" id="IPR002201">
    <property type="entry name" value="Glyco_trans_9"/>
</dbReference>
<sequence>MSLKQIIGIANTLKDINSNFNIILVGTQQDRSVLLANQELPDNVFLPTFSDYNIFHSFELIKRSDFVITTDTSILHATVAFNKPLVGLYLGGEQQNEVAIWGPGPNSINHQIIFSGGPLIDVGEIEIDKIVKSLLDLQNSVK</sequence>
<protein>
    <submittedName>
        <fullName evidence="1">Uncharacterized protein</fullName>
    </submittedName>
</protein>
<dbReference type="Gene3D" id="3.40.50.2000">
    <property type="entry name" value="Glycogen Phosphorylase B"/>
    <property type="match status" value="1"/>
</dbReference>
<organism evidence="1">
    <name type="scientific">bioreactor metagenome</name>
    <dbReference type="NCBI Taxonomy" id="1076179"/>
    <lineage>
        <taxon>unclassified sequences</taxon>
        <taxon>metagenomes</taxon>
        <taxon>ecological metagenomes</taxon>
    </lineage>
</organism>